<dbReference type="Proteomes" id="UP000521872">
    <property type="component" value="Unassembled WGS sequence"/>
</dbReference>
<dbReference type="SUPFAM" id="SSF52047">
    <property type="entry name" value="RNI-like"/>
    <property type="match status" value="1"/>
</dbReference>
<reference evidence="1 2" key="1">
    <citation type="submission" date="2019-12" db="EMBL/GenBank/DDBJ databases">
        <authorList>
            <person name="Floudas D."/>
            <person name="Bentzer J."/>
            <person name="Ahren D."/>
            <person name="Johansson T."/>
            <person name="Persson P."/>
            <person name="Tunlid A."/>
        </authorList>
    </citation>
    <scope>NUCLEOTIDE SEQUENCE [LARGE SCALE GENOMIC DNA]</scope>
    <source>
        <strain evidence="1 2">CBS 102.39</strain>
    </source>
</reference>
<dbReference type="EMBL" id="JAACJL010000016">
    <property type="protein sequence ID" value="KAF4619464.1"/>
    <property type="molecule type" value="Genomic_DNA"/>
</dbReference>
<accession>A0A8H4QZ27</accession>
<comment type="caution">
    <text evidence="1">The sequence shown here is derived from an EMBL/GenBank/DDBJ whole genome shotgun (WGS) entry which is preliminary data.</text>
</comment>
<organism evidence="1 2">
    <name type="scientific">Agrocybe pediades</name>
    <dbReference type="NCBI Taxonomy" id="84607"/>
    <lineage>
        <taxon>Eukaryota</taxon>
        <taxon>Fungi</taxon>
        <taxon>Dikarya</taxon>
        <taxon>Basidiomycota</taxon>
        <taxon>Agaricomycotina</taxon>
        <taxon>Agaricomycetes</taxon>
        <taxon>Agaricomycetidae</taxon>
        <taxon>Agaricales</taxon>
        <taxon>Agaricineae</taxon>
        <taxon>Strophariaceae</taxon>
        <taxon>Agrocybe</taxon>
    </lineage>
</organism>
<evidence type="ECO:0008006" key="3">
    <source>
        <dbReference type="Google" id="ProtNLM"/>
    </source>
</evidence>
<name>A0A8H4QZ27_9AGAR</name>
<keyword evidence="2" id="KW-1185">Reference proteome</keyword>
<protein>
    <recommendedName>
        <fullName evidence="3">F-box domain-containing protein</fullName>
    </recommendedName>
</protein>
<gene>
    <name evidence="1" type="ORF">D9613_004655</name>
</gene>
<evidence type="ECO:0000313" key="1">
    <source>
        <dbReference type="EMBL" id="KAF4619464.1"/>
    </source>
</evidence>
<dbReference type="AlphaFoldDB" id="A0A8H4QZ27"/>
<proteinExistence type="predicted"/>
<sequence length="592" mass="67679">MFTFDYPLRFEVLFVCCVPKFDQDATHEANGRRRFGTAWHGIVFPSSQKALSHLSSPSHNVETPLLIYHFQGAFILMSNTVTLNEDVLWTIFTTIAEDDRDQMDDRLQCVLNGTLVCQQWRQNLLSAPSIWGRLIYVDSLSPYRRKCTLELLKLITKRSGSASPLFIEATALWQTANQNLRLFLCQFMNDEWERVEEIHFNMVDESADKQIRNTTRAVVARPAPRLRVFHVQGDFHDRGRHFNFRAYFKRYINDNICRTADPRLLPVFANSAPRLEEFLVSDVYFPLNAPWLSTLRSLVVGHYCIAQWFPPCEYLSELLTVLELLPGLESLQLHHLRLSTPTPPQPDPRVIDLRSLECLQVTAPSNICSFLRDHIRGSPAGRVVDLGILVDDNPRIEILDSDFASLDNVFSETLKQNMALALPPDQHIDYITMYLACRQIIFVPKLQSPRDGTCPSIQFQHNRAPGQENRALLAALRSVFSQFRDVTTLFISKLDMTDYNLKCLLSLPSITTLEVMFSSVLSSEKKQSPDKPIESSICYHKPSQTAEGLWYHCNRIVMVVTMTSSGMLVRFAMVVEVGIDGMLQNGRKGFPR</sequence>
<evidence type="ECO:0000313" key="2">
    <source>
        <dbReference type="Proteomes" id="UP000521872"/>
    </source>
</evidence>